<sequence>MTSSVDISPKGDGGVLKEVIVDGSGDQPPKGCKVQVHYTGTLLDGTQFDSSRDRKTPFEFDLGKGSVIKAWDIGVATMKKGERAILTCAPEYAYGEKGSPPSIPPDSTLKFDVEIIGWKGEDLSPKKDGGIERFIIEAGQGYATPNDGAYVGVHLEGTYNGNTFENREVFFCLGEGSEEKVIDGVEIALEKFKMGEKSKLVIKPQYAFGAEGSKEYNIPPDATLEYIVTLNTFEKMKESWSMDADEKVEQAKLYKEKGTKYFKSGKFGLATKMYKKVLSYVENKPECSDEGKNLLLTSNLNLALCYIKLDDHFEAVNSATAAINIDPKSEKAFFRRGLALLALGEPEKATKDFAEVLNLEPNNTAAKTQQLICTKKLKEQLQREKKIYANMFDKFAKTDTQKEEDEKKKQPDVMSSLGEWGKEDRHREPSEFEKENPNILMLNGSGEFKDM</sequence>
<feature type="domain" description="PPIase FKBP-type" evidence="21">
    <location>
        <begin position="148"/>
        <end position="234"/>
    </location>
</feature>
<feature type="domain" description="PPIase FKBP-type" evidence="21">
    <location>
        <begin position="31"/>
        <end position="119"/>
    </location>
</feature>
<dbReference type="InterPro" id="IPR019734">
    <property type="entry name" value="TPR_rpt"/>
</dbReference>
<name>A0AAN7QPD6_9COLE</name>
<dbReference type="GO" id="GO:0005634">
    <property type="term" value="C:nucleus"/>
    <property type="evidence" value="ECO:0007669"/>
    <property type="project" value="UniProtKB-SubCell"/>
</dbReference>
<evidence type="ECO:0000256" key="14">
    <source>
        <dbReference type="ARBA" id="ARBA00023128"/>
    </source>
</evidence>
<dbReference type="PANTHER" id="PTHR46512">
    <property type="entry name" value="PEPTIDYLPROLYL ISOMERASE"/>
    <property type="match status" value="1"/>
</dbReference>
<evidence type="ECO:0000256" key="8">
    <source>
        <dbReference type="ARBA" id="ARBA00022553"/>
    </source>
</evidence>
<dbReference type="InterPro" id="IPR001179">
    <property type="entry name" value="PPIase_FKBP_dom"/>
</dbReference>
<evidence type="ECO:0000313" key="23">
    <source>
        <dbReference type="Proteomes" id="UP001353858"/>
    </source>
</evidence>
<keyword evidence="13 18" id="KW-0697">Rotamase</keyword>
<evidence type="ECO:0000256" key="6">
    <source>
        <dbReference type="ARBA" id="ARBA00022481"/>
    </source>
</evidence>
<dbReference type="InterPro" id="IPR011990">
    <property type="entry name" value="TPR-like_helical_dom_sf"/>
</dbReference>
<evidence type="ECO:0000256" key="10">
    <source>
        <dbReference type="ARBA" id="ARBA00022737"/>
    </source>
</evidence>
<evidence type="ECO:0000256" key="19">
    <source>
        <dbReference type="PROSITE-ProRule" id="PRU00339"/>
    </source>
</evidence>
<evidence type="ECO:0000256" key="1">
    <source>
        <dbReference type="ARBA" id="ARBA00000971"/>
    </source>
</evidence>
<proteinExistence type="predicted"/>
<evidence type="ECO:0000256" key="17">
    <source>
        <dbReference type="ARBA" id="ARBA00023242"/>
    </source>
</evidence>
<keyword evidence="23" id="KW-1185">Reference proteome</keyword>
<dbReference type="Pfam" id="PF00254">
    <property type="entry name" value="FKBP_C"/>
    <property type="match status" value="2"/>
</dbReference>
<dbReference type="GO" id="GO:0003755">
    <property type="term" value="F:peptidyl-prolyl cis-trans isomerase activity"/>
    <property type="evidence" value="ECO:0007669"/>
    <property type="project" value="UniProtKB-KW"/>
</dbReference>
<dbReference type="Pfam" id="PF07719">
    <property type="entry name" value="TPR_2"/>
    <property type="match status" value="1"/>
</dbReference>
<dbReference type="FunFam" id="3.10.50.40:FF:000013">
    <property type="entry name" value="Peptidylprolyl isomerase"/>
    <property type="match status" value="1"/>
</dbReference>
<evidence type="ECO:0000256" key="2">
    <source>
        <dbReference type="ARBA" id="ARBA00004123"/>
    </source>
</evidence>
<dbReference type="Pfam" id="PF13181">
    <property type="entry name" value="TPR_8"/>
    <property type="match status" value="1"/>
</dbReference>
<reference evidence="23" key="1">
    <citation type="submission" date="2023-01" db="EMBL/GenBank/DDBJ databases">
        <title>Key to firefly adult light organ development and bioluminescence: homeobox transcription factors regulate luciferase expression and transportation to peroxisome.</title>
        <authorList>
            <person name="Fu X."/>
        </authorList>
    </citation>
    <scope>NUCLEOTIDE SEQUENCE [LARGE SCALE GENOMIC DNA]</scope>
</reference>
<dbReference type="Gene3D" id="3.10.50.40">
    <property type="match status" value="2"/>
</dbReference>
<keyword evidence="15" id="KW-0206">Cytoskeleton</keyword>
<dbReference type="PANTHER" id="PTHR46512:SF9">
    <property type="entry name" value="PEPTIDYLPROLYL ISOMERASE"/>
    <property type="match status" value="1"/>
</dbReference>
<protein>
    <recommendedName>
        <fullName evidence="18">peptidylprolyl isomerase</fullName>
        <ecNumber evidence="18">5.2.1.8</ecNumber>
    </recommendedName>
</protein>
<evidence type="ECO:0000256" key="16">
    <source>
        <dbReference type="ARBA" id="ARBA00023235"/>
    </source>
</evidence>
<evidence type="ECO:0000256" key="11">
    <source>
        <dbReference type="ARBA" id="ARBA00022803"/>
    </source>
</evidence>
<keyword evidence="8" id="KW-0597">Phosphoprotein</keyword>
<evidence type="ECO:0000256" key="15">
    <source>
        <dbReference type="ARBA" id="ARBA00023212"/>
    </source>
</evidence>
<dbReference type="InterPro" id="IPR050754">
    <property type="entry name" value="FKBP4/5/8-like"/>
</dbReference>
<keyword evidence="17" id="KW-0539">Nucleus</keyword>
<dbReference type="PROSITE" id="PS50005">
    <property type="entry name" value="TPR"/>
    <property type="match status" value="2"/>
</dbReference>
<feature type="compositionally biased region" description="Basic and acidic residues" evidence="20">
    <location>
        <begin position="398"/>
        <end position="411"/>
    </location>
</feature>
<evidence type="ECO:0000256" key="7">
    <source>
        <dbReference type="ARBA" id="ARBA00022490"/>
    </source>
</evidence>
<dbReference type="PROSITE" id="PS50059">
    <property type="entry name" value="FKBP_PPIASE"/>
    <property type="match status" value="2"/>
</dbReference>
<dbReference type="EC" id="5.2.1.8" evidence="18"/>
<comment type="catalytic activity">
    <reaction evidence="1 18">
        <text>[protein]-peptidylproline (omega=180) = [protein]-peptidylproline (omega=0)</text>
        <dbReference type="Rhea" id="RHEA:16237"/>
        <dbReference type="Rhea" id="RHEA-COMP:10747"/>
        <dbReference type="Rhea" id="RHEA-COMP:10748"/>
        <dbReference type="ChEBI" id="CHEBI:83833"/>
        <dbReference type="ChEBI" id="CHEBI:83834"/>
        <dbReference type="EC" id="5.2.1.8"/>
    </reaction>
</comment>
<dbReference type="AlphaFoldDB" id="A0AAN7QPD6"/>
<dbReference type="GO" id="GO:0005829">
    <property type="term" value="C:cytosol"/>
    <property type="evidence" value="ECO:0007669"/>
    <property type="project" value="UniProtKB-SubCell"/>
</dbReference>
<feature type="region of interest" description="Disordered" evidence="20">
    <location>
        <begin position="398"/>
        <end position="451"/>
    </location>
</feature>
<gene>
    <name evidence="22" type="ORF">RN001_003959</name>
</gene>
<keyword evidence="10" id="KW-0677">Repeat</keyword>
<dbReference type="FunFam" id="3.10.50.40:FF:000006">
    <property type="entry name" value="Peptidyl-prolyl cis-trans isomerase"/>
    <property type="match status" value="1"/>
</dbReference>
<keyword evidence="9" id="KW-0493">Microtubule</keyword>
<evidence type="ECO:0000313" key="22">
    <source>
        <dbReference type="EMBL" id="KAK4887688.1"/>
    </source>
</evidence>
<dbReference type="InterPro" id="IPR046357">
    <property type="entry name" value="PPIase_dom_sf"/>
</dbReference>
<dbReference type="Gene3D" id="1.25.40.10">
    <property type="entry name" value="Tetratricopeptide repeat domain"/>
    <property type="match status" value="1"/>
</dbReference>
<dbReference type="SUPFAM" id="SSF48452">
    <property type="entry name" value="TPR-like"/>
    <property type="match status" value="1"/>
</dbReference>
<dbReference type="EMBL" id="JARPUR010000001">
    <property type="protein sequence ID" value="KAK4887688.1"/>
    <property type="molecule type" value="Genomic_DNA"/>
</dbReference>
<dbReference type="FunFam" id="1.25.40.10:FF:000008">
    <property type="entry name" value="Peptidylprolyl isomerase"/>
    <property type="match status" value="1"/>
</dbReference>
<keyword evidence="11 19" id="KW-0802">TPR repeat</keyword>
<keyword evidence="16 18" id="KW-0413">Isomerase</keyword>
<evidence type="ECO:0000256" key="18">
    <source>
        <dbReference type="PROSITE-ProRule" id="PRU00277"/>
    </source>
</evidence>
<evidence type="ECO:0000256" key="20">
    <source>
        <dbReference type="SAM" id="MobiDB-lite"/>
    </source>
</evidence>
<feature type="repeat" description="TPR" evidence="19">
    <location>
        <begin position="330"/>
        <end position="363"/>
    </location>
</feature>
<evidence type="ECO:0000256" key="5">
    <source>
        <dbReference type="ARBA" id="ARBA00004514"/>
    </source>
</evidence>
<evidence type="ECO:0000256" key="9">
    <source>
        <dbReference type="ARBA" id="ARBA00022701"/>
    </source>
</evidence>
<comment type="subcellular location">
    <subcellularLocation>
        <location evidence="4">Cytoplasm</location>
        <location evidence="4">Cytoskeleton</location>
    </subcellularLocation>
    <subcellularLocation>
        <location evidence="5">Cytoplasm</location>
        <location evidence="5">Cytosol</location>
    </subcellularLocation>
    <subcellularLocation>
        <location evidence="3">Mitochondrion</location>
    </subcellularLocation>
    <subcellularLocation>
        <location evidence="2">Nucleus</location>
    </subcellularLocation>
</comment>
<evidence type="ECO:0000256" key="13">
    <source>
        <dbReference type="ARBA" id="ARBA00023110"/>
    </source>
</evidence>
<comment type="caution">
    <text evidence="22">The sequence shown here is derived from an EMBL/GenBank/DDBJ whole genome shotgun (WGS) entry which is preliminary data.</text>
</comment>
<evidence type="ECO:0000256" key="4">
    <source>
        <dbReference type="ARBA" id="ARBA00004245"/>
    </source>
</evidence>
<feature type="repeat" description="TPR" evidence="19">
    <location>
        <begin position="251"/>
        <end position="284"/>
    </location>
</feature>
<evidence type="ECO:0000259" key="21">
    <source>
        <dbReference type="PROSITE" id="PS50059"/>
    </source>
</evidence>
<accession>A0AAN7QPD6</accession>
<dbReference type="SMART" id="SM00028">
    <property type="entry name" value="TPR"/>
    <property type="match status" value="3"/>
</dbReference>
<evidence type="ECO:0000256" key="3">
    <source>
        <dbReference type="ARBA" id="ARBA00004173"/>
    </source>
</evidence>
<keyword evidence="12" id="KW-0007">Acetylation</keyword>
<dbReference type="SUPFAM" id="SSF54534">
    <property type="entry name" value="FKBP-like"/>
    <property type="match status" value="2"/>
</dbReference>
<keyword evidence="7" id="KW-0963">Cytoplasm</keyword>
<keyword evidence="6" id="KW-0488">Methylation</keyword>
<organism evidence="22 23">
    <name type="scientific">Aquatica leii</name>
    <dbReference type="NCBI Taxonomy" id="1421715"/>
    <lineage>
        <taxon>Eukaryota</taxon>
        <taxon>Metazoa</taxon>
        <taxon>Ecdysozoa</taxon>
        <taxon>Arthropoda</taxon>
        <taxon>Hexapoda</taxon>
        <taxon>Insecta</taxon>
        <taxon>Pterygota</taxon>
        <taxon>Neoptera</taxon>
        <taxon>Endopterygota</taxon>
        <taxon>Coleoptera</taxon>
        <taxon>Polyphaga</taxon>
        <taxon>Elateriformia</taxon>
        <taxon>Elateroidea</taxon>
        <taxon>Lampyridae</taxon>
        <taxon>Luciolinae</taxon>
        <taxon>Aquatica</taxon>
    </lineage>
</organism>
<feature type="compositionally biased region" description="Basic and acidic residues" evidence="20">
    <location>
        <begin position="420"/>
        <end position="436"/>
    </location>
</feature>
<dbReference type="InterPro" id="IPR013105">
    <property type="entry name" value="TPR_2"/>
</dbReference>
<dbReference type="Proteomes" id="UP001353858">
    <property type="component" value="Unassembled WGS sequence"/>
</dbReference>
<dbReference type="GO" id="GO:0005739">
    <property type="term" value="C:mitochondrion"/>
    <property type="evidence" value="ECO:0007669"/>
    <property type="project" value="UniProtKB-SubCell"/>
</dbReference>
<dbReference type="GO" id="GO:0005874">
    <property type="term" value="C:microtubule"/>
    <property type="evidence" value="ECO:0007669"/>
    <property type="project" value="UniProtKB-KW"/>
</dbReference>
<evidence type="ECO:0000256" key="12">
    <source>
        <dbReference type="ARBA" id="ARBA00022990"/>
    </source>
</evidence>
<keyword evidence="14" id="KW-0496">Mitochondrion</keyword>